<evidence type="ECO:0000313" key="2">
    <source>
        <dbReference type="EMBL" id="CAF4474150.1"/>
    </source>
</evidence>
<dbReference type="Proteomes" id="UP000676336">
    <property type="component" value="Unassembled WGS sequence"/>
</dbReference>
<dbReference type="EMBL" id="CAJOBI010074971">
    <property type="protein sequence ID" value="CAF4474150.1"/>
    <property type="molecule type" value="Genomic_DNA"/>
</dbReference>
<dbReference type="PANTHER" id="PTHR11929:SF194">
    <property type="entry name" value="ALPHA-(1,3)-FUCOSYLTRANSFERASE 10"/>
    <property type="match status" value="1"/>
</dbReference>
<dbReference type="Gene3D" id="3.40.50.11660">
    <property type="entry name" value="Glycosyl transferase family 10, C-terminal domain"/>
    <property type="match status" value="1"/>
</dbReference>
<feature type="non-terminal residue" evidence="2">
    <location>
        <position position="81"/>
    </location>
</feature>
<comment type="caution">
    <text evidence="2">The sequence shown here is derived from an EMBL/GenBank/DDBJ whole genome shotgun (WGS) entry which is preliminary data.</text>
</comment>
<dbReference type="GO" id="GO:0046920">
    <property type="term" value="F:alpha-(1-&gt;3)-fucosyltransferase activity"/>
    <property type="evidence" value="ECO:0007669"/>
    <property type="project" value="TreeGrafter"/>
</dbReference>
<comment type="pathway">
    <text evidence="1">Protein modification; protein glycosylation.</text>
</comment>
<sequence>MFNHTATFKRHSDLPLTTQWLASIDDLLDQTYVIDVKEKTQLQTTENLAPIIYIQSDCNTPSDRDLYIKELMKYIQIDSYG</sequence>
<dbReference type="AlphaFoldDB" id="A0A8S2X257"/>
<gene>
    <name evidence="2" type="ORF">SMN809_LOCUS33735</name>
</gene>
<protein>
    <submittedName>
        <fullName evidence="2">Uncharacterized protein</fullName>
    </submittedName>
</protein>
<reference evidence="2" key="1">
    <citation type="submission" date="2021-02" db="EMBL/GenBank/DDBJ databases">
        <authorList>
            <person name="Nowell W R."/>
        </authorList>
    </citation>
    <scope>NUCLEOTIDE SEQUENCE</scope>
</reference>
<dbReference type="SUPFAM" id="SSF53756">
    <property type="entry name" value="UDP-Glycosyltransferase/glycogen phosphorylase"/>
    <property type="match status" value="1"/>
</dbReference>
<dbReference type="InterPro" id="IPR038577">
    <property type="entry name" value="GT10-like_C_sf"/>
</dbReference>
<organism evidence="2 3">
    <name type="scientific">Rotaria magnacalcarata</name>
    <dbReference type="NCBI Taxonomy" id="392030"/>
    <lineage>
        <taxon>Eukaryota</taxon>
        <taxon>Metazoa</taxon>
        <taxon>Spiralia</taxon>
        <taxon>Gnathifera</taxon>
        <taxon>Rotifera</taxon>
        <taxon>Eurotatoria</taxon>
        <taxon>Bdelloidea</taxon>
        <taxon>Philodinida</taxon>
        <taxon>Philodinidae</taxon>
        <taxon>Rotaria</taxon>
    </lineage>
</organism>
<evidence type="ECO:0000256" key="1">
    <source>
        <dbReference type="ARBA" id="ARBA00004922"/>
    </source>
</evidence>
<dbReference type="PANTHER" id="PTHR11929">
    <property type="entry name" value="ALPHA- 1,3 -FUCOSYLTRANSFERASE"/>
    <property type="match status" value="1"/>
</dbReference>
<evidence type="ECO:0000313" key="3">
    <source>
        <dbReference type="Proteomes" id="UP000676336"/>
    </source>
</evidence>
<proteinExistence type="predicted"/>
<dbReference type="GO" id="GO:0016020">
    <property type="term" value="C:membrane"/>
    <property type="evidence" value="ECO:0007669"/>
    <property type="project" value="InterPro"/>
</dbReference>
<name>A0A8S2X257_9BILA</name>
<accession>A0A8S2X257</accession>
<dbReference type="InterPro" id="IPR001503">
    <property type="entry name" value="Glyco_trans_10"/>
</dbReference>